<protein>
    <recommendedName>
        <fullName evidence="4">Cyanovirin-N domain-containing protein</fullName>
    </recommendedName>
</protein>
<name>A0A0C3P2T4_PHLG1</name>
<evidence type="ECO:0008006" key="4">
    <source>
        <dbReference type="Google" id="ProtNLM"/>
    </source>
</evidence>
<feature type="signal peptide" evidence="1">
    <location>
        <begin position="1"/>
        <end position="25"/>
    </location>
</feature>
<keyword evidence="3" id="KW-1185">Reference proteome</keyword>
<keyword evidence="1" id="KW-0732">Signal</keyword>
<organism evidence="2 3">
    <name type="scientific">Phlebiopsis gigantea (strain 11061_1 CR5-6)</name>
    <name type="common">White-rot fungus</name>
    <name type="synonym">Peniophora gigantea</name>
    <dbReference type="NCBI Taxonomy" id="745531"/>
    <lineage>
        <taxon>Eukaryota</taxon>
        <taxon>Fungi</taxon>
        <taxon>Dikarya</taxon>
        <taxon>Basidiomycota</taxon>
        <taxon>Agaricomycotina</taxon>
        <taxon>Agaricomycetes</taxon>
        <taxon>Polyporales</taxon>
        <taxon>Phanerochaetaceae</taxon>
        <taxon>Phlebiopsis</taxon>
    </lineage>
</organism>
<dbReference type="OrthoDB" id="2779319at2759"/>
<evidence type="ECO:0000313" key="3">
    <source>
        <dbReference type="Proteomes" id="UP000053257"/>
    </source>
</evidence>
<dbReference type="HOGENOM" id="CLU_1907411_0_0_1"/>
<gene>
    <name evidence="2" type="ORF">PHLGIDRAFT_327394</name>
</gene>
<dbReference type="Proteomes" id="UP000053257">
    <property type="component" value="Unassembled WGS sequence"/>
</dbReference>
<evidence type="ECO:0000313" key="2">
    <source>
        <dbReference type="EMBL" id="KIP12229.1"/>
    </source>
</evidence>
<evidence type="ECO:0000256" key="1">
    <source>
        <dbReference type="SAM" id="SignalP"/>
    </source>
</evidence>
<accession>A0A0C3P2T4</accession>
<dbReference type="EMBL" id="KN840440">
    <property type="protein sequence ID" value="KIP12229.1"/>
    <property type="molecule type" value="Genomic_DNA"/>
</dbReference>
<proteinExistence type="predicted"/>
<sequence length="134" mass="13645">MFTSAKSFSALVAIALITYAAPATAVCSSGQMAVGRESLQEFTGPNGSFEEYSGFLMANNCGLISQNGVTQNFNQLCSGGYNAGASVSCDGNHNPIAAVDTSGNHWNCSPTSDSSCDVGGSGGFFEVLACCSRA</sequence>
<feature type="chain" id="PRO_5002167742" description="Cyanovirin-N domain-containing protein" evidence="1">
    <location>
        <begin position="26"/>
        <end position="134"/>
    </location>
</feature>
<reference evidence="2 3" key="1">
    <citation type="journal article" date="2014" name="PLoS Genet.">
        <title>Analysis of the Phlebiopsis gigantea genome, transcriptome and secretome provides insight into its pioneer colonization strategies of wood.</title>
        <authorList>
            <person name="Hori C."/>
            <person name="Ishida T."/>
            <person name="Igarashi K."/>
            <person name="Samejima M."/>
            <person name="Suzuki H."/>
            <person name="Master E."/>
            <person name="Ferreira P."/>
            <person name="Ruiz-Duenas F.J."/>
            <person name="Held B."/>
            <person name="Canessa P."/>
            <person name="Larrondo L.F."/>
            <person name="Schmoll M."/>
            <person name="Druzhinina I.S."/>
            <person name="Kubicek C.P."/>
            <person name="Gaskell J.A."/>
            <person name="Kersten P."/>
            <person name="St John F."/>
            <person name="Glasner J."/>
            <person name="Sabat G."/>
            <person name="Splinter BonDurant S."/>
            <person name="Syed K."/>
            <person name="Yadav J."/>
            <person name="Mgbeahuruike A.C."/>
            <person name="Kovalchuk A."/>
            <person name="Asiegbu F.O."/>
            <person name="Lackner G."/>
            <person name="Hoffmeister D."/>
            <person name="Rencoret J."/>
            <person name="Gutierrez A."/>
            <person name="Sun H."/>
            <person name="Lindquist E."/>
            <person name="Barry K."/>
            <person name="Riley R."/>
            <person name="Grigoriev I.V."/>
            <person name="Henrissat B."/>
            <person name="Kues U."/>
            <person name="Berka R.M."/>
            <person name="Martinez A.T."/>
            <person name="Covert S.F."/>
            <person name="Blanchette R.A."/>
            <person name="Cullen D."/>
        </authorList>
    </citation>
    <scope>NUCLEOTIDE SEQUENCE [LARGE SCALE GENOMIC DNA]</scope>
    <source>
        <strain evidence="2 3">11061_1 CR5-6</strain>
    </source>
</reference>
<dbReference type="AlphaFoldDB" id="A0A0C3P2T4"/>